<evidence type="ECO:0000259" key="3">
    <source>
        <dbReference type="PROSITE" id="PS50921"/>
    </source>
</evidence>
<dbReference type="InterPro" id="IPR001789">
    <property type="entry name" value="Sig_transdc_resp-reg_receiver"/>
</dbReference>
<sequence>MSADKKTTRIVIAEDEAIIRLDLRETLEEEGYEVVADTGRGDTAIELVRQHQPDVAIFDIKMPGMDGLDAARVVSSEKICPVVMLTAFSQREVIEQARDAGALAYLVKPFQKTDLVPAIELAIGRFLEMKTLSGERDALDEQLELRKLLDRAKGLLIDQHSLTEQVAFDFIQKMAMSKRMRMRDVAVAVLSGEIKP</sequence>
<dbReference type="SMART" id="SM00448">
    <property type="entry name" value="REC"/>
    <property type="match status" value="1"/>
</dbReference>
<dbReference type="PROSITE" id="PS50921">
    <property type="entry name" value="ANTAR"/>
    <property type="match status" value="1"/>
</dbReference>
<dbReference type="PROSITE" id="PS50110">
    <property type="entry name" value="RESPONSE_REGULATORY"/>
    <property type="match status" value="1"/>
</dbReference>
<dbReference type="Pfam" id="PF00072">
    <property type="entry name" value="Response_reg"/>
    <property type="match status" value="1"/>
</dbReference>
<gene>
    <name evidence="4" type="ORF">UFOPK2166_00018</name>
</gene>
<dbReference type="InterPro" id="IPR050595">
    <property type="entry name" value="Bact_response_regulator"/>
</dbReference>
<dbReference type="SUPFAM" id="SSF52172">
    <property type="entry name" value="CheY-like"/>
    <property type="match status" value="1"/>
</dbReference>
<dbReference type="Gene3D" id="1.10.10.10">
    <property type="entry name" value="Winged helix-like DNA-binding domain superfamily/Winged helix DNA-binding domain"/>
    <property type="match status" value="1"/>
</dbReference>
<proteinExistence type="predicted"/>
<evidence type="ECO:0000313" key="4">
    <source>
        <dbReference type="EMBL" id="CAB4638769.1"/>
    </source>
</evidence>
<dbReference type="InterPro" id="IPR005561">
    <property type="entry name" value="ANTAR"/>
</dbReference>
<dbReference type="EMBL" id="CAEZWB010000001">
    <property type="protein sequence ID" value="CAB4638769.1"/>
    <property type="molecule type" value="Genomic_DNA"/>
</dbReference>
<dbReference type="AlphaFoldDB" id="A0A6J6JSQ7"/>
<dbReference type="GO" id="GO:0000160">
    <property type="term" value="P:phosphorelay signal transduction system"/>
    <property type="evidence" value="ECO:0007669"/>
    <property type="project" value="InterPro"/>
</dbReference>
<organism evidence="4">
    <name type="scientific">freshwater metagenome</name>
    <dbReference type="NCBI Taxonomy" id="449393"/>
    <lineage>
        <taxon>unclassified sequences</taxon>
        <taxon>metagenomes</taxon>
        <taxon>ecological metagenomes</taxon>
    </lineage>
</organism>
<protein>
    <submittedName>
        <fullName evidence="4">Unannotated protein</fullName>
    </submittedName>
</protein>
<dbReference type="SMART" id="SM01012">
    <property type="entry name" value="ANTAR"/>
    <property type="match status" value="1"/>
</dbReference>
<accession>A0A6J6JSQ7</accession>
<evidence type="ECO:0000259" key="2">
    <source>
        <dbReference type="PROSITE" id="PS50110"/>
    </source>
</evidence>
<dbReference type="InterPro" id="IPR011006">
    <property type="entry name" value="CheY-like_superfamily"/>
</dbReference>
<dbReference type="GO" id="GO:0003723">
    <property type="term" value="F:RNA binding"/>
    <property type="evidence" value="ECO:0007669"/>
    <property type="project" value="InterPro"/>
</dbReference>
<name>A0A6J6JSQ7_9ZZZZ</name>
<dbReference type="PANTHER" id="PTHR44591:SF18">
    <property type="entry name" value="REGULATORY PROTEIN"/>
    <property type="match status" value="1"/>
</dbReference>
<keyword evidence="1" id="KW-0597">Phosphoprotein</keyword>
<dbReference type="InterPro" id="IPR036388">
    <property type="entry name" value="WH-like_DNA-bd_sf"/>
</dbReference>
<evidence type="ECO:0000256" key="1">
    <source>
        <dbReference type="ARBA" id="ARBA00022553"/>
    </source>
</evidence>
<feature type="domain" description="Response regulatory" evidence="2">
    <location>
        <begin position="9"/>
        <end position="123"/>
    </location>
</feature>
<reference evidence="4" key="1">
    <citation type="submission" date="2020-05" db="EMBL/GenBank/DDBJ databases">
        <authorList>
            <person name="Chiriac C."/>
            <person name="Salcher M."/>
            <person name="Ghai R."/>
            <person name="Kavagutti S V."/>
        </authorList>
    </citation>
    <scope>NUCLEOTIDE SEQUENCE</scope>
</reference>
<dbReference type="Gene3D" id="3.40.50.2300">
    <property type="match status" value="1"/>
</dbReference>
<feature type="domain" description="ANTAR" evidence="3">
    <location>
        <begin position="129"/>
        <end position="190"/>
    </location>
</feature>
<dbReference type="Pfam" id="PF03861">
    <property type="entry name" value="ANTAR"/>
    <property type="match status" value="1"/>
</dbReference>
<dbReference type="InterPro" id="IPR008327">
    <property type="entry name" value="Sig_transdc_resp-reg_antiterm"/>
</dbReference>
<dbReference type="PIRSF" id="PIRSF036382">
    <property type="entry name" value="RR_antiterm"/>
    <property type="match status" value="1"/>
</dbReference>
<dbReference type="PANTHER" id="PTHR44591">
    <property type="entry name" value="STRESS RESPONSE REGULATOR PROTEIN 1"/>
    <property type="match status" value="1"/>
</dbReference>